<organism evidence="6 7">
    <name type="scientific">Thermoflexus hugenholtzii JAD2</name>
    <dbReference type="NCBI Taxonomy" id="877466"/>
    <lineage>
        <taxon>Bacteria</taxon>
        <taxon>Bacillati</taxon>
        <taxon>Chloroflexota</taxon>
        <taxon>Thermoflexia</taxon>
        <taxon>Thermoflexales</taxon>
        <taxon>Thermoflexaceae</taxon>
        <taxon>Thermoflexus</taxon>
    </lineage>
</organism>
<keyword evidence="2 5" id="KW-0812">Transmembrane</keyword>
<dbReference type="OrthoDB" id="8075495at2"/>
<dbReference type="InterPro" id="IPR003339">
    <property type="entry name" value="ABC/ECF_trnsptr_transmembrane"/>
</dbReference>
<dbReference type="CDD" id="cd16914">
    <property type="entry name" value="EcfT"/>
    <property type="match status" value="1"/>
</dbReference>
<evidence type="ECO:0000256" key="2">
    <source>
        <dbReference type="ARBA" id="ARBA00022692"/>
    </source>
</evidence>
<feature type="transmembrane region" description="Helical" evidence="5">
    <location>
        <begin position="97"/>
        <end position="116"/>
    </location>
</feature>
<reference evidence="7" key="1">
    <citation type="submission" date="2017-06" db="EMBL/GenBank/DDBJ databases">
        <authorList>
            <person name="Varghese N."/>
            <person name="Submissions S."/>
        </authorList>
    </citation>
    <scope>NUCLEOTIDE SEQUENCE [LARGE SCALE GENOMIC DNA]</scope>
    <source>
        <strain evidence="7">JAD2</strain>
    </source>
</reference>
<evidence type="ECO:0000256" key="5">
    <source>
        <dbReference type="SAM" id="Phobius"/>
    </source>
</evidence>
<evidence type="ECO:0000313" key="6">
    <source>
        <dbReference type="EMBL" id="SNB75805.1"/>
    </source>
</evidence>
<comment type="subcellular location">
    <subcellularLocation>
        <location evidence="1">Membrane</location>
        <topology evidence="1">Multi-pass membrane protein</topology>
    </subcellularLocation>
</comment>
<dbReference type="Pfam" id="PF02361">
    <property type="entry name" value="CbiQ"/>
    <property type="match status" value="1"/>
</dbReference>
<evidence type="ECO:0000256" key="3">
    <source>
        <dbReference type="ARBA" id="ARBA00022989"/>
    </source>
</evidence>
<dbReference type="PANTHER" id="PTHR33514">
    <property type="entry name" value="PROTEIN ABCI12, CHLOROPLASTIC"/>
    <property type="match status" value="1"/>
</dbReference>
<sequence length="281" mass="31931">MLVTWPYRRRGSFLEAFDPRARLLAALSLMLSTLFFWDVRVLAGLWGLALLYFRLNRLTWRETRRAWLFTGFVAFVFVFITFLTGRGGFEVYQTERLLARLVLPISLFGWTPAIPITVERLFFALSQMCRMGTVITAAILIPYTLDPSQYGVVFRGLGLPDKIAYAMDLAFRFIPTLGRDAMQTMDAQRARGYELENVRGGPIAQIRRLAPLVVPVTLHALMAAEDIIDAMDLRAFGVGRRTWLTELRFQRHDFLLLGLSAALFFGSMAAAALGFGRFWTP</sequence>
<keyword evidence="4 5" id="KW-0472">Membrane</keyword>
<dbReference type="FunCoup" id="A0A212RT71">
    <property type="interactions" value="55"/>
</dbReference>
<accession>A0A212RT71</accession>
<keyword evidence="3 5" id="KW-1133">Transmembrane helix</keyword>
<dbReference type="AlphaFoldDB" id="A0A212RT71"/>
<gene>
    <name evidence="6" type="ORF">SAMN02746019_00020420</name>
</gene>
<keyword evidence="7" id="KW-1185">Reference proteome</keyword>
<feature type="transmembrane region" description="Helical" evidence="5">
    <location>
        <begin position="66"/>
        <end position="85"/>
    </location>
</feature>
<evidence type="ECO:0000313" key="7">
    <source>
        <dbReference type="Proteomes" id="UP000197025"/>
    </source>
</evidence>
<feature type="transmembrane region" description="Helical" evidence="5">
    <location>
        <begin position="254"/>
        <end position="279"/>
    </location>
</feature>
<feature type="transmembrane region" description="Helical" evidence="5">
    <location>
        <begin position="21"/>
        <end position="46"/>
    </location>
</feature>
<dbReference type="EMBL" id="FYEK01000077">
    <property type="protein sequence ID" value="SNB75805.1"/>
    <property type="molecule type" value="Genomic_DNA"/>
</dbReference>
<dbReference type="RefSeq" id="WP_159461789.1">
    <property type="nucleotide sequence ID" value="NZ_FYEK01000077.1"/>
</dbReference>
<proteinExistence type="predicted"/>
<evidence type="ECO:0000256" key="4">
    <source>
        <dbReference type="ARBA" id="ARBA00023136"/>
    </source>
</evidence>
<dbReference type="PANTHER" id="PTHR33514:SF13">
    <property type="entry name" value="PROTEIN ABCI12, CHLOROPLASTIC"/>
    <property type="match status" value="1"/>
</dbReference>
<dbReference type="GO" id="GO:0005886">
    <property type="term" value="C:plasma membrane"/>
    <property type="evidence" value="ECO:0007669"/>
    <property type="project" value="TreeGrafter"/>
</dbReference>
<protein>
    <submittedName>
        <fullName evidence="6">Energy-coupling factor transport system permease protein</fullName>
    </submittedName>
</protein>
<name>A0A212RT71_9CHLR</name>
<dbReference type="InParanoid" id="A0A212RT71"/>
<dbReference type="Proteomes" id="UP000197025">
    <property type="component" value="Unassembled WGS sequence"/>
</dbReference>
<evidence type="ECO:0000256" key="1">
    <source>
        <dbReference type="ARBA" id="ARBA00004141"/>
    </source>
</evidence>